<dbReference type="Proteomes" id="UP000000845">
    <property type="component" value="Chromosome"/>
</dbReference>
<evidence type="ECO:0000313" key="1">
    <source>
        <dbReference type="EMBL" id="ACZ07722.1"/>
    </source>
</evidence>
<dbReference type="AlphaFoldDB" id="D1AR34"/>
<proteinExistence type="predicted"/>
<sequence>MKLKIGWKKYRILKKKKPRMDKKVVNGSIDSDSLIIQIEESLSKKVQQQVLIHEVIHGIFEHSGKQEWFENEELVDCVANGVMQVIYDNKKNIFEKVGE</sequence>
<reference evidence="1 2" key="2">
    <citation type="journal article" date="2010" name="Stand. Genomic Sci.">
        <title>Complete genome sequence of Sebaldella termitidis type strain (NCTC 11300).</title>
        <authorList>
            <person name="Harmon-Smith M."/>
            <person name="Celia L."/>
            <person name="Chertkov O."/>
            <person name="Lapidus A."/>
            <person name="Copeland A."/>
            <person name="Glavina Del Rio T."/>
            <person name="Nolan M."/>
            <person name="Lucas S."/>
            <person name="Tice H."/>
            <person name="Cheng J.F."/>
            <person name="Han C."/>
            <person name="Detter J.C."/>
            <person name="Bruce D."/>
            <person name="Goodwin L."/>
            <person name="Pitluck S."/>
            <person name="Pati A."/>
            <person name="Liolios K."/>
            <person name="Ivanova N."/>
            <person name="Mavromatis K."/>
            <person name="Mikhailova N."/>
            <person name="Chen A."/>
            <person name="Palaniappan K."/>
            <person name="Land M."/>
            <person name="Hauser L."/>
            <person name="Chang Y.J."/>
            <person name="Jeffries C.D."/>
            <person name="Brettin T."/>
            <person name="Goker M."/>
            <person name="Beck B."/>
            <person name="Bristow J."/>
            <person name="Eisen J.A."/>
            <person name="Markowitz V."/>
            <person name="Hugenholtz P."/>
            <person name="Kyrpides N.C."/>
            <person name="Klenk H.P."/>
            <person name="Chen F."/>
        </authorList>
    </citation>
    <scope>NUCLEOTIDE SEQUENCE [LARGE SCALE GENOMIC DNA]</scope>
    <source>
        <strain evidence="2">ATCC 33386 / NCTC 11300</strain>
    </source>
</reference>
<dbReference type="STRING" id="526218.Sterm_0850"/>
<evidence type="ECO:0008006" key="3">
    <source>
        <dbReference type="Google" id="ProtNLM"/>
    </source>
</evidence>
<organism evidence="1 2">
    <name type="scientific">Sebaldella termitidis (strain ATCC 33386 / NCTC 11300)</name>
    <dbReference type="NCBI Taxonomy" id="526218"/>
    <lineage>
        <taxon>Bacteria</taxon>
        <taxon>Fusobacteriati</taxon>
        <taxon>Fusobacteriota</taxon>
        <taxon>Fusobacteriia</taxon>
        <taxon>Fusobacteriales</taxon>
        <taxon>Leptotrichiaceae</taxon>
        <taxon>Sebaldella</taxon>
    </lineage>
</organism>
<accession>D1AR34</accession>
<keyword evidence="2" id="KW-1185">Reference proteome</keyword>
<dbReference type="EMBL" id="CP001739">
    <property type="protein sequence ID" value="ACZ07722.1"/>
    <property type="molecule type" value="Genomic_DNA"/>
</dbReference>
<name>D1AR34_SEBTE</name>
<dbReference type="KEGG" id="str:Sterm_0850"/>
<dbReference type="HOGENOM" id="CLU_153733_1_0_0"/>
<evidence type="ECO:0000313" key="2">
    <source>
        <dbReference type="Proteomes" id="UP000000845"/>
    </source>
</evidence>
<reference evidence="2" key="1">
    <citation type="submission" date="2009-09" db="EMBL/GenBank/DDBJ databases">
        <title>The complete chromosome of Sebaldella termitidis ATCC 33386.</title>
        <authorList>
            <consortium name="US DOE Joint Genome Institute (JGI-PGF)"/>
            <person name="Lucas S."/>
            <person name="Copeland A."/>
            <person name="Lapidus A."/>
            <person name="Glavina del Rio T."/>
            <person name="Dalin E."/>
            <person name="Tice H."/>
            <person name="Bruce D."/>
            <person name="Goodwin L."/>
            <person name="Pitluck S."/>
            <person name="Kyrpides N."/>
            <person name="Mavromatis K."/>
            <person name="Ivanova N."/>
            <person name="Mikhailova N."/>
            <person name="Sims D."/>
            <person name="Meincke L."/>
            <person name="Brettin T."/>
            <person name="Detter J.C."/>
            <person name="Han C."/>
            <person name="Larimer F."/>
            <person name="Land M."/>
            <person name="Hauser L."/>
            <person name="Markowitz V."/>
            <person name="Cheng J.F."/>
            <person name="Hugenholtz P."/>
            <person name="Woyke T."/>
            <person name="Wu D."/>
            <person name="Eisen J.A."/>
        </authorList>
    </citation>
    <scope>NUCLEOTIDE SEQUENCE [LARGE SCALE GENOMIC DNA]</scope>
    <source>
        <strain evidence="2">ATCC 33386 / NCTC 11300</strain>
    </source>
</reference>
<protein>
    <recommendedName>
        <fullName evidence="3">SprT-like domain-containing protein</fullName>
    </recommendedName>
</protein>
<dbReference type="RefSeq" id="WP_012860318.1">
    <property type="nucleotide sequence ID" value="NC_013517.1"/>
</dbReference>
<gene>
    <name evidence="1" type="ordered locus">Sterm_0850</name>
</gene>